<organism evidence="5 6">
    <name type="scientific">Pichia sorbitophila (strain ATCC MYA-4447 / BCRC 22081 / CBS 7064 / NBRC 10061 / NRRL Y-12695)</name>
    <name type="common">Hybrid yeast</name>
    <dbReference type="NCBI Taxonomy" id="559304"/>
    <lineage>
        <taxon>Eukaryota</taxon>
        <taxon>Fungi</taxon>
        <taxon>Dikarya</taxon>
        <taxon>Ascomycota</taxon>
        <taxon>Saccharomycotina</taxon>
        <taxon>Pichiomycetes</taxon>
        <taxon>Debaryomycetaceae</taxon>
        <taxon>Millerozyma</taxon>
    </lineage>
</organism>
<evidence type="ECO:0000313" key="5">
    <source>
        <dbReference type="EMBL" id="CCE86998.1"/>
    </source>
</evidence>
<dbReference type="AlphaFoldDB" id="G8XZ89"/>
<name>G8XZ89_PICSO</name>
<proteinExistence type="predicted"/>
<evidence type="ECO:0000256" key="2">
    <source>
        <dbReference type="ARBA" id="ARBA00044527"/>
    </source>
</evidence>
<dbReference type="STRING" id="559304.G8XZ89"/>
<dbReference type="PANTHER" id="PTHR47934">
    <property type="entry name" value="PENTATRICOPEPTIDE REPEAT-CONTAINING PROTEIN PET309, MITOCHONDRIAL"/>
    <property type="match status" value="1"/>
</dbReference>
<dbReference type="Gene3D" id="1.25.40.10">
    <property type="entry name" value="Tetratricopeptide repeat domain"/>
    <property type="match status" value="3"/>
</dbReference>
<keyword evidence="6" id="KW-1185">Reference proteome</keyword>
<evidence type="ECO:0000256" key="4">
    <source>
        <dbReference type="SAM" id="MobiDB-lite"/>
    </source>
</evidence>
<dbReference type="GO" id="GO:0006396">
    <property type="term" value="P:RNA processing"/>
    <property type="evidence" value="ECO:0007669"/>
    <property type="project" value="TreeGrafter"/>
</dbReference>
<accession>G8XZ89</accession>
<dbReference type="InterPro" id="IPR051114">
    <property type="entry name" value="Mito_RNA_Proc_CCM1"/>
</dbReference>
<protein>
    <recommendedName>
        <fullName evidence="2">Mitochondrial 15S rRNA processing factor CCM1</fullName>
    </recommendedName>
</protein>
<dbReference type="PANTHER" id="PTHR47934:SF6">
    <property type="entry name" value="MITOCHONDRIAL GROUP I INTRON SPLICING FACTOR CCM1-RELATED"/>
    <property type="match status" value="1"/>
</dbReference>
<dbReference type="GO" id="GO:0007005">
    <property type="term" value="P:mitochondrion organization"/>
    <property type="evidence" value="ECO:0007669"/>
    <property type="project" value="TreeGrafter"/>
</dbReference>
<dbReference type="FunCoup" id="G8XZ89">
    <property type="interactions" value="100"/>
</dbReference>
<dbReference type="EMBL" id="FO082046">
    <property type="protein sequence ID" value="CCE86998.1"/>
    <property type="molecule type" value="Genomic_DNA"/>
</dbReference>
<comment type="subcellular location">
    <subcellularLocation>
        <location evidence="1">Mitochondrion</location>
    </subcellularLocation>
</comment>
<feature type="repeat" description="PPR" evidence="3">
    <location>
        <begin position="560"/>
        <end position="595"/>
    </location>
</feature>
<dbReference type="HOGENOM" id="CLU_373834_0_0_1"/>
<reference evidence="5 6" key="1">
    <citation type="journal article" date="2012" name="G3 (Bethesda)">
        <title>Pichia sorbitophila, an interspecies yeast hybrid reveals early steps of genome resolution following polyploidization.</title>
        <authorList>
            <person name="Leh Louis V."/>
            <person name="Despons L."/>
            <person name="Friedrich A."/>
            <person name="Martin T."/>
            <person name="Durrens P."/>
            <person name="Casaregola S."/>
            <person name="Neuveglise C."/>
            <person name="Fairhead C."/>
            <person name="Marck C."/>
            <person name="Cruz J.A."/>
            <person name="Straub M.L."/>
            <person name="Kugler V."/>
            <person name="Sacerdot C."/>
            <person name="Uzunov Z."/>
            <person name="Thierry A."/>
            <person name="Weiss S."/>
            <person name="Bleykasten C."/>
            <person name="De Montigny J."/>
            <person name="Jacques N."/>
            <person name="Jung P."/>
            <person name="Lemaire M."/>
            <person name="Mallet S."/>
            <person name="Morel G."/>
            <person name="Richard G.F."/>
            <person name="Sarkar A."/>
            <person name="Savel G."/>
            <person name="Schacherer J."/>
            <person name="Seret M.L."/>
            <person name="Talla E."/>
            <person name="Samson G."/>
            <person name="Jubin C."/>
            <person name="Poulain J."/>
            <person name="Vacherie B."/>
            <person name="Barbe V."/>
            <person name="Pelletier E."/>
            <person name="Sherman D.J."/>
            <person name="Westhof E."/>
            <person name="Weissenbach J."/>
            <person name="Baret P.V."/>
            <person name="Wincker P."/>
            <person name="Gaillardin C."/>
            <person name="Dujon B."/>
            <person name="Souciet J.L."/>
        </authorList>
    </citation>
    <scope>NUCLEOTIDE SEQUENCE [LARGE SCALE GENOMIC DNA]</scope>
    <source>
        <strain evidence="6">ATCC MYA-4447 / BCRC 22081 / CBS 7064 / NBRC 10061 / NRRL Y-12695</strain>
    </source>
</reference>
<evidence type="ECO:0000313" key="6">
    <source>
        <dbReference type="Proteomes" id="UP000005222"/>
    </source>
</evidence>
<dbReference type="OrthoDB" id="185373at2759"/>
<dbReference type="GO" id="GO:0003729">
    <property type="term" value="F:mRNA binding"/>
    <property type="evidence" value="ECO:0007669"/>
    <property type="project" value="TreeGrafter"/>
</dbReference>
<sequence>MASLRQLAVKGLPCTRTLGLRTARIVSLRSQSTSAAVNATETEKPATSKKPDVKKSNKRQGPQLNSKLRDISLQIRRTIDENSDNVSESAEILEEGLSYLRDIQHAEGIKEETIYSLFQPLLVSLLEKTENSDGSKGLSELLDIFMRYNVAHTYHFTKVAVHELKTNNDKALAYQEVLRLWVKYLEYTKTSTNKLNTRIYNVFRKSNYNNHDLRNLVFYAFVQSCILQGVKYDFKDAVKLLQSDDLPESFQIRRTIVGQGLIQDLRQDFDSFTRDLDKINLESLDPNGTFVLNKINTYASHKDVNALNRIYNQVQDASKKNDVPINESTLIRFMSAFYECGQHESVFSVFQSMIQSGIEKPSVSSWDFVIRSMGHPSHIEKFNESQKNEIANNIERMIETIEASGSAVTAKTLSVIVGSFANLNRFDKVDHYLEKYATGNKKLPIIFTTKNNILIGLLLNNNVKEAEKKLKEFMEDGSDYVPSSTTMNSFINFYAKNSNFKAVEGISNFMKQNNIPTDVGTFTILTDVFFKLHRERGLVPDVTKLLQSFSETAGNVVDINEVTIATIIDGLVKDGINLDAARALFSHLKTNKVSPQTFTSMMKGELDHGSIINAETLFQRYISNIRNDARIWNLMINSLIVKNENLALDYFRRFKEQTRCEPNFFTYYFLITHFLKRGQKKTVQYLIDELAKSDLKDLGNELPKILKVLSQNYEIPEKLLHQISK</sequence>
<gene>
    <name evidence="5" type="primary">Piso0_005523</name>
    <name evidence="5" type="ORF">GNLVRS01_PISO0N16953g</name>
</gene>
<dbReference type="Pfam" id="PF01535">
    <property type="entry name" value="PPR"/>
    <property type="match status" value="1"/>
</dbReference>
<dbReference type="InterPro" id="IPR002885">
    <property type="entry name" value="PPR_rpt"/>
</dbReference>
<dbReference type="Proteomes" id="UP000005222">
    <property type="component" value="Chromosome N"/>
</dbReference>
<feature type="compositionally biased region" description="Basic and acidic residues" evidence="4">
    <location>
        <begin position="41"/>
        <end position="55"/>
    </location>
</feature>
<dbReference type="eggNOG" id="KOG4197">
    <property type="taxonomic scope" value="Eukaryota"/>
</dbReference>
<feature type="region of interest" description="Disordered" evidence="4">
    <location>
        <begin position="32"/>
        <end position="67"/>
    </location>
</feature>
<dbReference type="InParanoid" id="G8XZ89"/>
<dbReference type="InterPro" id="IPR011990">
    <property type="entry name" value="TPR-like_helical_dom_sf"/>
</dbReference>
<dbReference type="PROSITE" id="PS51375">
    <property type="entry name" value="PPR"/>
    <property type="match status" value="1"/>
</dbReference>
<dbReference type="OMA" id="SIDAWNI"/>
<evidence type="ECO:0000256" key="1">
    <source>
        <dbReference type="ARBA" id="ARBA00004173"/>
    </source>
</evidence>
<dbReference type="GO" id="GO:0005739">
    <property type="term" value="C:mitochondrion"/>
    <property type="evidence" value="ECO:0007669"/>
    <property type="project" value="UniProtKB-SubCell"/>
</dbReference>
<evidence type="ECO:0000256" key="3">
    <source>
        <dbReference type="PROSITE-ProRule" id="PRU00708"/>
    </source>
</evidence>